<dbReference type="RefSeq" id="WP_208047095.1">
    <property type="nucleotide sequence ID" value="NZ_JAGDYL010000051.1"/>
</dbReference>
<dbReference type="EMBL" id="JAGDYL010000051">
    <property type="protein sequence ID" value="MBO1806645.1"/>
    <property type="molecule type" value="Genomic_DNA"/>
</dbReference>
<evidence type="ECO:0000256" key="3">
    <source>
        <dbReference type="SAM" id="SignalP"/>
    </source>
</evidence>
<keyword evidence="2" id="KW-0472">Membrane</keyword>
<feature type="signal peptide" evidence="3">
    <location>
        <begin position="1"/>
        <end position="35"/>
    </location>
</feature>
<feature type="domain" description="YncI copper-binding" evidence="4">
    <location>
        <begin position="36"/>
        <end position="183"/>
    </location>
</feature>
<proteinExistence type="predicted"/>
<dbReference type="AlphaFoldDB" id="A0A939RV86"/>
<accession>A0A939RV86</accession>
<keyword evidence="3" id="KW-0732">Signal</keyword>
<dbReference type="InterPro" id="IPR012533">
    <property type="entry name" value="YcnI-copper_dom"/>
</dbReference>
<feature type="chain" id="PRO_5037207422" evidence="3">
    <location>
        <begin position="36"/>
        <end position="245"/>
    </location>
</feature>
<evidence type="ECO:0000256" key="1">
    <source>
        <dbReference type="SAM" id="MobiDB-lite"/>
    </source>
</evidence>
<protein>
    <submittedName>
        <fullName evidence="5">YcnI family protein</fullName>
    </submittedName>
</protein>
<keyword evidence="6" id="KW-1185">Reference proteome</keyword>
<dbReference type="InterPro" id="IPR038507">
    <property type="entry name" value="YcnI-like_sf"/>
</dbReference>
<dbReference type="Pfam" id="PF07987">
    <property type="entry name" value="DUF1775"/>
    <property type="match status" value="1"/>
</dbReference>
<comment type="caution">
    <text evidence="5">The sequence shown here is derived from an EMBL/GenBank/DDBJ whole genome shotgun (WGS) entry which is preliminary data.</text>
</comment>
<feature type="region of interest" description="Disordered" evidence="1">
    <location>
        <begin position="185"/>
        <end position="212"/>
    </location>
</feature>
<evidence type="ECO:0000313" key="5">
    <source>
        <dbReference type="EMBL" id="MBO1806645.1"/>
    </source>
</evidence>
<keyword evidence="2" id="KW-1133">Transmembrane helix</keyword>
<sequence length="245" mass="25103">MMNHTESKKRPFLLTGAAALGALALTLCGAASAQAHVGATPNTNEAGSYAVVAVSVPHGCDVSPTTKVAIQIPDGINAVTPTRNPFYTIEKVMEALDTPIIDGHGNEVTERVAEVVYTANTPLPADQRDVFELSLQLPEDAAGSTLYFPAVQSCEEGESAWVQIPADGQDPHELELPAPGFEVVAASSDGHGADASEAGTEEAAANGEEAAAGNDQTPLVITSLVVGGLGLIAGVIALIRGRKQA</sequence>
<evidence type="ECO:0000256" key="2">
    <source>
        <dbReference type="SAM" id="Phobius"/>
    </source>
</evidence>
<organism evidence="5 6">
    <name type="scientific">Leucobacter ruminantium</name>
    <dbReference type="NCBI Taxonomy" id="1289170"/>
    <lineage>
        <taxon>Bacteria</taxon>
        <taxon>Bacillati</taxon>
        <taxon>Actinomycetota</taxon>
        <taxon>Actinomycetes</taxon>
        <taxon>Micrococcales</taxon>
        <taxon>Microbacteriaceae</taxon>
        <taxon>Leucobacter</taxon>
    </lineage>
</organism>
<reference evidence="5" key="1">
    <citation type="submission" date="2021-03" db="EMBL/GenBank/DDBJ databases">
        <title>Leucobacter chromiisoli sp. nov., isolated from chromium-containing soil of chemical plant.</title>
        <authorList>
            <person name="Xu Z."/>
        </authorList>
    </citation>
    <scope>NUCLEOTIDE SEQUENCE</scope>
    <source>
        <strain evidence="5">A2</strain>
    </source>
</reference>
<evidence type="ECO:0000259" key="4">
    <source>
        <dbReference type="Pfam" id="PF07987"/>
    </source>
</evidence>
<gene>
    <name evidence="5" type="ORF">J4H91_15205</name>
</gene>
<dbReference type="Gene3D" id="2.60.40.2230">
    <property type="entry name" value="Uncharacterised protein YcnI-like PF07987, DUF1775"/>
    <property type="match status" value="1"/>
</dbReference>
<keyword evidence="2" id="KW-0812">Transmembrane</keyword>
<dbReference type="Proteomes" id="UP000664398">
    <property type="component" value="Unassembled WGS sequence"/>
</dbReference>
<evidence type="ECO:0000313" key="6">
    <source>
        <dbReference type="Proteomes" id="UP000664398"/>
    </source>
</evidence>
<feature type="transmembrane region" description="Helical" evidence="2">
    <location>
        <begin position="219"/>
        <end position="239"/>
    </location>
</feature>
<dbReference type="PROSITE" id="PS51318">
    <property type="entry name" value="TAT"/>
    <property type="match status" value="1"/>
</dbReference>
<dbReference type="InterPro" id="IPR006311">
    <property type="entry name" value="TAT_signal"/>
</dbReference>
<name>A0A939RV86_9MICO</name>
<dbReference type="CDD" id="cd08545">
    <property type="entry name" value="YcnI_like"/>
    <property type="match status" value="1"/>
</dbReference>